<sequence length="249" mass="25701">MKTTAPSLRLLGAAALLVPVLTAQAADLNKINTLTQTDFRLLSEDLGAALSYKGLVPAESLGITGFDIGVAATGTSLQHRDILAKAANGSTVPKTLPVTTVRVVKGLPFNIDIGAAVGTVPGTDLRVSGAELRWAILPGSTLMPAIALRGGVSYASGVDQLKLRTTSLDLSISKGFLMFTPYAGVGIVKVASQAKTVDGQVPTATQKESFDESKVFAGVNLNLGLVNIAVEGDKTGDASSYGLKLGFRF</sequence>
<feature type="chain" id="PRO_5046296382" description="Outer membrane protein beta-barrel domain-containing protein" evidence="1">
    <location>
        <begin position="26"/>
        <end position="249"/>
    </location>
</feature>
<evidence type="ECO:0008006" key="4">
    <source>
        <dbReference type="Google" id="ProtNLM"/>
    </source>
</evidence>
<accession>A0ABN6PNH3</accession>
<dbReference type="RefSeq" id="WP_251973446.1">
    <property type="nucleotide sequence ID" value="NZ_AP025730.1"/>
</dbReference>
<reference evidence="2" key="1">
    <citation type="submission" date="2022-04" db="EMBL/GenBank/DDBJ databases">
        <title>Whole genome sequence of Sphaerotilus sp. FB-5.</title>
        <authorList>
            <person name="Takeda M."/>
            <person name="Narihara S."/>
            <person name="Akimoto M."/>
            <person name="Akimoto R."/>
            <person name="Nishiyashiki S."/>
            <person name="Murakami T."/>
        </authorList>
    </citation>
    <scope>NUCLEOTIDE SEQUENCE</scope>
    <source>
        <strain evidence="2">FB-5</strain>
    </source>
</reference>
<keyword evidence="3" id="KW-1185">Reference proteome</keyword>
<dbReference type="Proteomes" id="UP001057498">
    <property type="component" value="Chromosome"/>
</dbReference>
<evidence type="ECO:0000256" key="1">
    <source>
        <dbReference type="SAM" id="SignalP"/>
    </source>
</evidence>
<organism evidence="2 3">
    <name type="scientific">Sphaerotilus microaerophilus</name>
    <dbReference type="NCBI Taxonomy" id="2914710"/>
    <lineage>
        <taxon>Bacteria</taxon>
        <taxon>Pseudomonadati</taxon>
        <taxon>Pseudomonadota</taxon>
        <taxon>Betaproteobacteria</taxon>
        <taxon>Burkholderiales</taxon>
        <taxon>Sphaerotilaceae</taxon>
        <taxon>Sphaerotilus</taxon>
    </lineage>
</organism>
<evidence type="ECO:0000313" key="2">
    <source>
        <dbReference type="EMBL" id="BDI05410.1"/>
    </source>
</evidence>
<evidence type="ECO:0000313" key="3">
    <source>
        <dbReference type="Proteomes" id="UP001057498"/>
    </source>
</evidence>
<name>A0ABN6PNH3_9BURK</name>
<protein>
    <recommendedName>
        <fullName evidence="4">Outer membrane protein beta-barrel domain-containing protein</fullName>
    </recommendedName>
</protein>
<gene>
    <name evidence="2" type="ORF">CATMQ487_23800</name>
</gene>
<keyword evidence="1" id="KW-0732">Signal</keyword>
<feature type="signal peptide" evidence="1">
    <location>
        <begin position="1"/>
        <end position="25"/>
    </location>
</feature>
<proteinExistence type="predicted"/>
<dbReference type="EMBL" id="AP025730">
    <property type="protein sequence ID" value="BDI05410.1"/>
    <property type="molecule type" value="Genomic_DNA"/>
</dbReference>